<dbReference type="RefSeq" id="WP_012676410.1">
    <property type="nucleotide sequence ID" value="NC_012440.1"/>
</dbReference>
<dbReference type="SUPFAM" id="SSF46689">
    <property type="entry name" value="Homeodomain-like"/>
    <property type="match status" value="1"/>
</dbReference>
<evidence type="ECO:0000256" key="1">
    <source>
        <dbReference type="SAM" id="Coils"/>
    </source>
</evidence>
<sequence>MRKNTKAKAKVIRLYSQGFSIRQIADITGISKSTVHRIVNGEVGKERKRGEKNLQIYKSMSEKLKSKLKTLLTLRTEEKGISRPLSNSQIYEMIKLDLFEENINLKKKAFYSFLDYFIIREFGSQEKLEKQRRLKKEISKFVQSKGTVKREVALWEIDATGYEWEGKNYSIMQVIDTFTGYVFPAMIVENKEKNAKHYNKAFNSLDVAYYLMTLFIQYGVPKAIKSDNEKIIKNDYIINALKELGVEYRNTKSYNPSSKIIERFFRSLKDTARTIRASGFEGTIEDLWHLSIEHFNKESHNFKHIQGAFSPLELVNSYGLETRQVDEETIRMAFAQKFERKVINNQIKIDNLIYEFIYHKTENQLGRKRKNLPVLCLRDIENITKLFVYHAETGEYLGTANLISQPADLETIKDKQIKQKQKRIQKRIQKLEEDKAMLEVEALQEDPYKPDINLEEIQLENLPVEQQIDEEEPNILEQLLAEED</sequence>
<keyword evidence="4" id="KW-1185">Reference proteome</keyword>
<dbReference type="Gene3D" id="3.30.420.10">
    <property type="entry name" value="Ribonuclease H-like superfamily/Ribonuclease H"/>
    <property type="match status" value="1"/>
</dbReference>
<dbReference type="PaxDb" id="123214-PERMA_1794"/>
<dbReference type="GO" id="GO:0003676">
    <property type="term" value="F:nucleic acid binding"/>
    <property type="evidence" value="ECO:0007669"/>
    <property type="project" value="InterPro"/>
</dbReference>
<keyword evidence="1" id="KW-0175">Coiled coil</keyword>
<feature type="domain" description="Integrase catalytic" evidence="2">
    <location>
        <begin position="145"/>
        <end position="319"/>
    </location>
</feature>
<accession>C0QSB1</accession>
<dbReference type="KEGG" id="pmx:PERMA_1794"/>
<dbReference type="InterPro" id="IPR001584">
    <property type="entry name" value="Integrase_cat-core"/>
</dbReference>
<dbReference type="Gene3D" id="1.10.10.60">
    <property type="entry name" value="Homeodomain-like"/>
    <property type="match status" value="1"/>
</dbReference>
<dbReference type="InterPro" id="IPR012337">
    <property type="entry name" value="RNaseH-like_sf"/>
</dbReference>
<dbReference type="HOGENOM" id="CLU_573389_0_0_0"/>
<dbReference type="InterPro" id="IPR009057">
    <property type="entry name" value="Homeodomain-like_sf"/>
</dbReference>
<evidence type="ECO:0000313" key="4">
    <source>
        <dbReference type="Proteomes" id="UP000001366"/>
    </source>
</evidence>
<dbReference type="EMBL" id="CP001230">
    <property type="protein sequence ID" value="ACO04172.1"/>
    <property type="molecule type" value="Genomic_DNA"/>
</dbReference>
<dbReference type="STRING" id="123214.PERMA_1794"/>
<evidence type="ECO:0000259" key="2">
    <source>
        <dbReference type="PROSITE" id="PS50994"/>
    </source>
</evidence>
<organism evidence="3 4">
    <name type="scientific">Persephonella marina (strain DSM 14350 / EX-H1)</name>
    <dbReference type="NCBI Taxonomy" id="123214"/>
    <lineage>
        <taxon>Bacteria</taxon>
        <taxon>Pseudomonadati</taxon>
        <taxon>Aquificota</taxon>
        <taxon>Aquificia</taxon>
        <taxon>Aquificales</taxon>
        <taxon>Hydrogenothermaceae</taxon>
        <taxon>Persephonella</taxon>
    </lineage>
</organism>
<name>C0QSB1_PERMH</name>
<dbReference type="Pfam" id="PF13384">
    <property type="entry name" value="HTH_23"/>
    <property type="match status" value="1"/>
</dbReference>
<dbReference type="Proteomes" id="UP000001366">
    <property type="component" value="Chromosome"/>
</dbReference>
<evidence type="ECO:0000313" key="3">
    <source>
        <dbReference type="EMBL" id="ACO04172.1"/>
    </source>
</evidence>
<proteinExistence type="predicted"/>
<dbReference type="PROSITE" id="PS50994">
    <property type="entry name" value="INTEGRASE"/>
    <property type="match status" value="1"/>
</dbReference>
<dbReference type="InterPro" id="IPR036397">
    <property type="entry name" value="RNaseH_sf"/>
</dbReference>
<feature type="coiled-coil region" evidence="1">
    <location>
        <begin position="414"/>
        <end position="441"/>
    </location>
</feature>
<reference evidence="3 4" key="1">
    <citation type="journal article" date="2009" name="J. Bacteriol.">
        <title>Complete and draft genome sequences of six members of the Aquificales.</title>
        <authorList>
            <person name="Reysenbach A.L."/>
            <person name="Hamamura N."/>
            <person name="Podar M."/>
            <person name="Griffiths E."/>
            <person name="Ferreira S."/>
            <person name="Hochstein R."/>
            <person name="Heidelberg J."/>
            <person name="Johnson J."/>
            <person name="Mead D."/>
            <person name="Pohorille A."/>
            <person name="Sarmiento M."/>
            <person name="Schweighofer K."/>
            <person name="Seshadri R."/>
            <person name="Voytek M.A."/>
        </authorList>
    </citation>
    <scope>NUCLEOTIDE SEQUENCE [LARGE SCALE GENOMIC DNA]</scope>
    <source>
        <strain evidence="4">DSM 14350 / EX-H1</strain>
    </source>
</reference>
<dbReference type="GO" id="GO:0015074">
    <property type="term" value="P:DNA integration"/>
    <property type="evidence" value="ECO:0007669"/>
    <property type="project" value="InterPro"/>
</dbReference>
<gene>
    <name evidence="3" type="ordered locus">PERMA_1794</name>
</gene>
<dbReference type="SUPFAM" id="SSF53098">
    <property type="entry name" value="Ribonuclease H-like"/>
    <property type="match status" value="1"/>
</dbReference>
<dbReference type="eggNOG" id="COG2801">
    <property type="taxonomic scope" value="Bacteria"/>
</dbReference>
<dbReference type="AlphaFoldDB" id="C0QSB1"/>
<protein>
    <submittedName>
        <fullName evidence="3">Integrase core domain protein</fullName>
    </submittedName>
</protein>